<feature type="coiled-coil region" evidence="1">
    <location>
        <begin position="40"/>
        <end position="67"/>
    </location>
</feature>
<gene>
    <name evidence="2" type="ORF">PZA18_05420</name>
</gene>
<keyword evidence="3" id="KW-1185">Reference proteome</keyword>
<dbReference type="RefSeq" id="WP_284099785.1">
    <property type="nucleotide sequence ID" value="NZ_JARRAF010000005.1"/>
</dbReference>
<evidence type="ECO:0000256" key="1">
    <source>
        <dbReference type="SAM" id="Coils"/>
    </source>
</evidence>
<proteinExistence type="predicted"/>
<accession>A0ABT7DTS5</accession>
<dbReference type="EMBL" id="JARRAF010000005">
    <property type="protein sequence ID" value="MDK2123485.1"/>
    <property type="molecule type" value="Genomic_DNA"/>
</dbReference>
<organism evidence="2 3">
    <name type="scientific">Parachitinimonas caeni</name>
    <dbReference type="NCBI Taxonomy" id="3031301"/>
    <lineage>
        <taxon>Bacteria</taxon>
        <taxon>Pseudomonadati</taxon>
        <taxon>Pseudomonadota</taxon>
        <taxon>Betaproteobacteria</taxon>
        <taxon>Neisseriales</taxon>
        <taxon>Chitinibacteraceae</taxon>
        <taxon>Parachitinimonas</taxon>
    </lineage>
</organism>
<reference evidence="2" key="1">
    <citation type="submission" date="2023-03" db="EMBL/GenBank/DDBJ databases">
        <title>Chitinimonas shenzhenensis gen. nov., sp. nov., a novel member of family Burkholderiaceae isolated from activated sludge collected in Shen Zhen, China.</title>
        <authorList>
            <person name="Wang X."/>
        </authorList>
    </citation>
    <scope>NUCLEOTIDE SEQUENCE</scope>
    <source>
        <strain evidence="2">DQS-5</strain>
    </source>
</reference>
<dbReference type="Proteomes" id="UP001172778">
    <property type="component" value="Unassembled WGS sequence"/>
</dbReference>
<evidence type="ECO:0000313" key="2">
    <source>
        <dbReference type="EMBL" id="MDK2123485.1"/>
    </source>
</evidence>
<protein>
    <recommendedName>
        <fullName evidence="4">Secreted protein</fullName>
    </recommendedName>
</protein>
<comment type="caution">
    <text evidence="2">The sequence shown here is derived from an EMBL/GenBank/DDBJ whole genome shotgun (WGS) entry which is preliminary data.</text>
</comment>
<evidence type="ECO:0008006" key="4">
    <source>
        <dbReference type="Google" id="ProtNLM"/>
    </source>
</evidence>
<sequence>MTTGVNAATAVAPQSFESLNLEAEMMAIQITRANLLEGSLVDQLNEVKNRNAEIAKLNQTLNALRSVKGDKKDDAEVKINSELSAADRANLNSLLKDANVKDIPGSLAAGSEVKTNGATINTWIEAIKGKIDSLNSTQQLAMVRMQSLMNKRNEAFDLLSTCLKKFADANSSIIQKF</sequence>
<evidence type="ECO:0000313" key="3">
    <source>
        <dbReference type="Proteomes" id="UP001172778"/>
    </source>
</evidence>
<keyword evidence="1" id="KW-0175">Coiled coil</keyword>
<name>A0ABT7DTS5_9NEIS</name>